<dbReference type="PANTHER" id="PTHR43527:SF2">
    <property type="entry name" value="4-DIPHOSPHOCYTIDYL-2-C-METHYL-D-ERYTHRITOL KINASE, CHLOROPLASTIC"/>
    <property type="match status" value="1"/>
</dbReference>
<dbReference type="RefSeq" id="WP_188668242.1">
    <property type="nucleotide sequence ID" value="NZ_BMJI01000011.1"/>
</dbReference>
<dbReference type="EC" id="2.7.1.148" evidence="2 9"/>
<dbReference type="GO" id="GO:0016301">
    <property type="term" value="F:kinase activity"/>
    <property type="evidence" value="ECO:0007669"/>
    <property type="project" value="UniProtKB-KW"/>
</dbReference>
<keyword evidence="4 9" id="KW-0808">Transferase</keyword>
<evidence type="ECO:0000259" key="10">
    <source>
        <dbReference type="Pfam" id="PF00288"/>
    </source>
</evidence>
<dbReference type="SUPFAM" id="SSF55060">
    <property type="entry name" value="GHMP Kinase, C-terminal domain"/>
    <property type="match status" value="1"/>
</dbReference>
<feature type="binding site" evidence="9">
    <location>
        <begin position="120"/>
        <end position="130"/>
    </location>
    <ligand>
        <name>ATP</name>
        <dbReference type="ChEBI" id="CHEBI:30616"/>
    </ligand>
</feature>
<comment type="pathway">
    <text evidence="9">Isoprenoid biosynthesis; isopentenyl diphosphate biosynthesis via DXP pathway; isopentenyl diphosphate from 1-deoxy-D-xylulose 5-phosphate: step 3/6.</text>
</comment>
<keyword evidence="5 9" id="KW-0547">Nucleotide-binding</keyword>
<evidence type="ECO:0000256" key="2">
    <source>
        <dbReference type="ARBA" id="ARBA00012052"/>
    </source>
</evidence>
<dbReference type="InterPro" id="IPR004424">
    <property type="entry name" value="IspE"/>
</dbReference>
<protein>
    <recommendedName>
        <fullName evidence="3 9">4-diphosphocytidyl-2-C-methyl-D-erythritol kinase</fullName>
        <shortName evidence="9">CMK</shortName>
        <ecNumber evidence="2 9">2.7.1.148</ecNumber>
    </recommendedName>
    <alternativeName>
        <fullName evidence="8 9">4-(cytidine-5'-diphospho)-2-C-methyl-D-erythritol kinase</fullName>
    </alternativeName>
</protein>
<dbReference type="InterPro" id="IPR006204">
    <property type="entry name" value="GHMP_kinase_N_dom"/>
</dbReference>
<dbReference type="Gene3D" id="3.30.70.890">
    <property type="entry name" value="GHMP kinase, C-terminal domain"/>
    <property type="match status" value="1"/>
</dbReference>
<keyword evidence="6 9" id="KW-0418">Kinase</keyword>
<dbReference type="Pfam" id="PF08544">
    <property type="entry name" value="GHMP_kinases_C"/>
    <property type="match status" value="1"/>
</dbReference>
<comment type="caution">
    <text evidence="12">The sequence shown here is derived from an EMBL/GenBank/DDBJ whole genome shotgun (WGS) entry which is preliminary data.</text>
</comment>
<keyword evidence="7 9" id="KW-0067">ATP-binding</keyword>
<evidence type="ECO:0000256" key="7">
    <source>
        <dbReference type="ARBA" id="ARBA00022840"/>
    </source>
</evidence>
<dbReference type="SUPFAM" id="SSF54211">
    <property type="entry name" value="Ribosomal protein S5 domain 2-like"/>
    <property type="match status" value="1"/>
</dbReference>
<gene>
    <name evidence="9 12" type="primary">ispE</name>
    <name evidence="12" type="ORF">GCM10011512_19950</name>
</gene>
<proteinExistence type="inferred from homology"/>
<evidence type="ECO:0000256" key="9">
    <source>
        <dbReference type="HAMAP-Rule" id="MF_00061"/>
    </source>
</evidence>
<evidence type="ECO:0000256" key="4">
    <source>
        <dbReference type="ARBA" id="ARBA00022679"/>
    </source>
</evidence>
<feature type="active site" evidence="9">
    <location>
        <position position="15"/>
    </location>
</feature>
<organism evidence="12 13">
    <name type="scientific">Tersicoccus solisilvae</name>
    <dbReference type="NCBI Taxonomy" id="1882339"/>
    <lineage>
        <taxon>Bacteria</taxon>
        <taxon>Bacillati</taxon>
        <taxon>Actinomycetota</taxon>
        <taxon>Actinomycetes</taxon>
        <taxon>Micrococcales</taxon>
        <taxon>Micrococcaceae</taxon>
        <taxon>Tersicoccus</taxon>
    </lineage>
</organism>
<comment type="function">
    <text evidence="9">Catalyzes the phosphorylation of the position 2 hydroxy group of 4-diphosphocytidyl-2C-methyl-D-erythritol.</text>
</comment>
<evidence type="ECO:0000256" key="8">
    <source>
        <dbReference type="ARBA" id="ARBA00032554"/>
    </source>
</evidence>
<dbReference type="HAMAP" id="MF_00061">
    <property type="entry name" value="IspE"/>
    <property type="match status" value="1"/>
</dbReference>
<dbReference type="EMBL" id="BMJI01000011">
    <property type="protein sequence ID" value="GGC92890.1"/>
    <property type="molecule type" value="Genomic_DNA"/>
</dbReference>
<keyword evidence="9" id="KW-0414">Isoprene biosynthesis</keyword>
<evidence type="ECO:0000313" key="12">
    <source>
        <dbReference type="EMBL" id="GGC92890.1"/>
    </source>
</evidence>
<dbReference type="InterPro" id="IPR013750">
    <property type="entry name" value="GHMP_kinase_C_dom"/>
</dbReference>
<dbReference type="Gene3D" id="3.30.230.10">
    <property type="match status" value="1"/>
</dbReference>
<evidence type="ECO:0000256" key="5">
    <source>
        <dbReference type="ARBA" id="ARBA00022741"/>
    </source>
</evidence>
<dbReference type="PIRSF" id="PIRSF010376">
    <property type="entry name" value="IspE"/>
    <property type="match status" value="1"/>
</dbReference>
<keyword evidence="13" id="KW-1185">Reference proteome</keyword>
<feature type="domain" description="GHMP kinase C-terminal" evidence="11">
    <location>
        <begin position="236"/>
        <end position="309"/>
    </location>
</feature>
<comment type="catalytic activity">
    <reaction evidence="9">
        <text>4-CDP-2-C-methyl-D-erythritol + ATP = 4-CDP-2-C-methyl-D-erythritol 2-phosphate + ADP + H(+)</text>
        <dbReference type="Rhea" id="RHEA:18437"/>
        <dbReference type="ChEBI" id="CHEBI:15378"/>
        <dbReference type="ChEBI" id="CHEBI:30616"/>
        <dbReference type="ChEBI" id="CHEBI:57823"/>
        <dbReference type="ChEBI" id="CHEBI:57919"/>
        <dbReference type="ChEBI" id="CHEBI:456216"/>
        <dbReference type="EC" id="2.7.1.148"/>
    </reaction>
</comment>
<accession>A0ABQ1P8C1</accession>
<reference evidence="13" key="1">
    <citation type="journal article" date="2019" name="Int. J. Syst. Evol. Microbiol.">
        <title>The Global Catalogue of Microorganisms (GCM) 10K type strain sequencing project: providing services to taxonomists for standard genome sequencing and annotation.</title>
        <authorList>
            <consortium name="The Broad Institute Genomics Platform"/>
            <consortium name="The Broad Institute Genome Sequencing Center for Infectious Disease"/>
            <person name="Wu L."/>
            <person name="Ma J."/>
        </authorList>
    </citation>
    <scope>NUCLEOTIDE SEQUENCE [LARGE SCALE GENOMIC DNA]</scope>
    <source>
        <strain evidence="13">CGMCC 1.15480</strain>
    </source>
</reference>
<name>A0ABQ1P8C1_9MICC</name>
<evidence type="ECO:0000313" key="13">
    <source>
        <dbReference type="Proteomes" id="UP000597761"/>
    </source>
</evidence>
<dbReference type="PANTHER" id="PTHR43527">
    <property type="entry name" value="4-DIPHOSPHOCYTIDYL-2-C-METHYL-D-ERYTHRITOL KINASE, CHLOROPLASTIC"/>
    <property type="match status" value="1"/>
</dbReference>
<dbReference type="NCBIfam" id="NF002870">
    <property type="entry name" value="PRK03188.1"/>
    <property type="match status" value="1"/>
</dbReference>
<sequence length="332" mass="32962">MPTPTGSVTVSAPGKINVCFLVGPLLSSGYHRVASVYQAVSLLEHVTATATDEPGIGLSVEFTPGSVLAARARRRADSGIDLLAAIPRDATNLAARAAALVLAASDWDGGVHLHLSKAVPVAGGMGGGSADAAAALVACDALFGTALGSRELARLGEQLGADVPFALLGGVAVGLGTGTELTPALAPVPFHWVLVPADFGISTPRAFAALDEHRRAVTGGAGPDRIPVPAAPADVLHALRAGDPQGLAAVLHNDLQEPALGLAPQLRPVLAEGLAAGALAGIVSGSGPTLALLCLDEDDAEAVATSLGHRGIDAVPVTGPVTGTQILSRTSG</sequence>
<comment type="similarity">
    <text evidence="1 9">Belongs to the GHMP kinase family. IspE subfamily.</text>
</comment>
<dbReference type="Proteomes" id="UP000597761">
    <property type="component" value="Unassembled WGS sequence"/>
</dbReference>
<dbReference type="InterPro" id="IPR036554">
    <property type="entry name" value="GHMP_kinase_C_sf"/>
</dbReference>
<evidence type="ECO:0000259" key="11">
    <source>
        <dbReference type="Pfam" id="PF08544"/>
    </source>
</evidence>
<dbReference type="InterPro" id="IPR014721">
    <property type="entry name" value="Ribsml_uS5_D2-typ_fold_subgr"/>
</dbReference>
<evidence type="ECO:0000256" key="3">
    <source>
        <dbReference type="ARBA" id="ARBA00017473"/>
    </source>
</evidence>
<dbReference type="InterPro" id="IPR020568">
    <property type="entry name" value="Ribosomal_Su5_D2-typ_SF"/>
</dbReference>
<feature type="domain" description="GHMP kinase N-terminal" evidence="10">
    <location>
        <begin position="92"/>
        <end position="170"/>
    </location>
</feature>
<evidence type="ECO:0000256" key="1">
    <source>
        <dbReference type="ARBA" id="ARBA00009684"/>
    </source>
</evidence>
<dbReference type="Pfam" id="PF00288">
    <property type="entry name" value="GHMP_kinases_N"/>
    <property type="match status" value="1"/>
</dbReference>
<evidence type="ECO:0000256" key="6">
    <source>
        <dbReference type="ARBA" id="ARBA00022777"/>
    </source>
</evidence>
<feature type="active site" evidence="9">
    <location>
        <position position="162"/>
    </location>
</feature>